<evidence type="ECO:0000313" key="3">
    <source>
        <dbReference type="Proteomes" id="UP000613580"/>
    </source>
</evidence>
<name>A0A8H6VW85_MYCCL</name>
<comment type="caution">
    <text evidence="2">The sequence shown here is derived from an EMBL/GenBank/DDBJ whole genome shotgun (WGS) entry which is preliminary data.</text>
</comment>
<proteinExistence type="predicted"/>
<dbReference type="Proteomes" id="UP000613580">
    <property type="component" value="Unassembled WGS sequence"/>
</dbReference>
<dbReference type="EMBL" id="JACAZE010000019">
    <property type="protein sequence ID" value="KAF7294226.1"/>
    <property type="molecule type" value="Genomic_DNA"/>
</dbReference>
<gene>
    <name evidence="2" type="ORF">HMN09_01151000</name>
</gene>
<organism evidence="2 3">
    <name type="scientific">Mycena chlorophos</name>
    <name type="common">Agaric fungus</name>
    <name type="synonym">Agaricus chlorophos</name>
    <dbReference type="NCBI Taxonomy" id="658473"/>
    <lineage>
        <taxon>Eukaryota</taxon>
        <taxon>Fungi</taxon>
        <taxon>Dikarya</taxon>
        <taxon>Basidiomycota</taxon>
        <taxon>Agaricomycotina</taxon>
        <taxon>Agaricomycetes</taxon>
        <taxon>Agaricomycetidae</taxon>
        <taxon>Agaricales</taxon>
        <taxon>Marasmiineae</taxon>
        <taxon>Mycenaceae</taxon>
        <taxon>Mycena</taxon>
    </lineage>
</organism>
<sequence length="180" mass="19607">MFAVTWTADSSRQPCIPTAMPPKTPSKILFLRVKIHKLTIATTVAPTITVGALKTEVLSALTSAALESSSKIEEDLEMPDALDIPSVSKVSEFELCTAEKERGRLTGEFSVLRDTKQTLSAAGIVNWDVLFVRFKDPDSGVLQPVIFVPIADDEDQVTPQFADPAPPQESVKGKRKARPE</sequence>
<reference evidence="2" key="1">
    <citation type="submission" date="2020-05" db="EMBL/GenBank/DDBJ databases">
        <title>Mycena genomes resolve the evolution of fungal bioluminescence.</title>
        <authorList>
            <person name="Tsai I.J."/>
        </authorList>
    </citation>
    <scope>NUCLEOTIDE SEQUENCE</scope>
    <source>
        <strain evidence="2">110903Hualien_Pintung</strain>
    </source>
</reference>
<protein>
    <submittedName>
        <fullName evidence="2">Uncharacterized protein</fullName>
    </submittedName>
</protein>
<evidence type="ECO:0000313" key="2">
    <source>
        <dbReference type="EMBL" id="KAF7294226.1"/>
    </source>
</evidence>
<accession>A0A8H6VW85</accession>
<dbReference type="OrthoDB" id="3173670at2759"/>
<evidence type="ECO:0000256" key="1">
    <source>
        <dbReference type="SAM" id="MobiDB-lite"/>
    </source>
</evidence>
<feature type="region of interest" description="Disordered" evidence="1">
    <location>
        <begin position="156"/>
        <end position="180"/>
    </location>
</feature>
<dbReference type="AlphaFoldDB" id="A0A8H6VW85"/>
<keyword evidence="3" id="KW-1185">Reference proteome</keyword>